<keyword evidence="1" id="KW-0223">Dioxygenase</keyword>
<proteinExistence type="predicted"/>
<keyword evidence="2" id="KW-1185">Reference proteome</keyword>
<dbReference type="EMBL" id="QCYY01002412">
    <property type="protein sequence ID" value="ROT70541.1"/>
    <property type="molecule type" value="Genomic_DNA"/>
</dbReference>
<sequence length="134" mass="15302">MKEKEKKELLASLYSDYRAYAEPSLIFVLKYADNTKYNTFKYHLDGASYTYNIALNNDFTGGGLDYRMGNRYFGEEKEFHVPHNRTGWAVIQPNRPLHVHRGVPLESGTRYAMINIIETNDAGSKGGPAWIMSS</sequence>
<reference evidence="1 2" key="1">
    <citation type="submission" date="2018-04" db="EMBL/GenBank/DDBJ databases">
        <authorList>
            <person name="Zhang X."/>
            <person name="Yuan J."/>
            <person name="Li F."/>
            <person name="Xiang J."/>
        </authorList>
    </citation>
    <scope>NUCLEOTIDE SEQUENCE [LARGE SCALE GENOMIC DNA]</scope>
    <source>
        <tissue evidence="1">Muscle</tissue>
    </source>
</reference>
<dbReference type="Proteomes" id="UP000283509">
    <property type="component" value="Unassembled WGS sequence"/>
</dbReference>
<evidence type="ECO:0000313" key="2">
    <source>
        <dbReference type="Proteomes" id="UP000283509"/>
    </source>
</evidence>
<organism evidence="1 2">
    <name type="scientific">Penaeus vannamei</name>
    <name type="common">Whiteleg shrimp</name>
    <name type="synonym">Litopenaeus vannamei</name>
    <dbReference type="NCBI Taxonomy" id="6689"/>
    <lineage>
        <taxon>Eukaryota</taxon>
        <taxon>Metazoa</taxon>
        <taxon>Ecdysozoa</taxon>
        <taxon>Arthropoda</taxon>
        <taxon>Crustacea</taxon>
        <taxon>Multicrustacea</taxon>
        <taxon>Malacostraca</taxon>
        <taxon>Eumalacostraca</taxon>
        <taxon>Eucarida</taxon>
        <taxon>Decapoda</taxon>
        <taxon>Dendrobranchiata</taxon>
        <taxon>Penaeoidea</taxon>
        <taxon>Penaeidae</taxon>
        <taxon>Penaeus</taxon>
    </lineage>
</organism>
<dbReference type="GO" id="GO:0051213">
    <property type="term" value="F:dioxygenase activity"/>
    <property type="evidence" value="ECO:0007669"/>
    <property type="project" value="UniProtKB-KW"/>
</dbReference>
<gene>
    <name evidence="1" type="ORF">C7M84_011148</name>
</gene>
<dbReference type="AlphaFoldDB" id="A0A3R7M333"/>
<reference evidence="1 2" key="2">
    <citation type="submission" date="2019-01" db="EMBL/GenBank/DDBJ databases">
        <title>The decoding of complex shrimp genome reveals the adaptation for benthos swimmer, frequently molting mechanism and breeding impact on genome.</title>
        <authorList>
            <person name="Sun Y."/>
            <person name="Gao Y."/>
            <person name="Yu Y."/>
        </authorList>
    </citation>
    <scope>NUCLEOTIDE SEQUENCE [LARGE SCALE GENOMIC DNA]</scope>
    <source>
        <tissue evidence="1">Muscle</tissue>
    </source>
</reference>
<evidence type="ECO:0000313" key="1">
    <source>
        <dbReference type="EMBL" id="ROT70541.1"/>
    </source>
</evidence>
<protein>
    <submittedName>
        <fullName evidence="1">Procollagen-lysine,2-oxoglutarate 5-dioxygenase 3</fullName>
    </submittedName>
</protein>
<name>A0A3R7M333_PENVA</name>
<keyword evidence="1" id="KW-0560">Oxidoreductase</keyword>
<accession>A0A3R7M333</accession>
<comment type="caution">
    <text evidence="1">The sequence shown here is derived from an EMBL/GenBank/DDBJ whole genome shotgun (WGS) entry which is preliminary data.</text>
</comment>